<gene>
    <name evidence="1" type="ORF">DUE52_18140</name>
</gene>
<dbReference type="EMBL" id="QOWE01000014">
    <property type="protein sequence ID" value="RCR68316.1"/>
    <property type="molecule type" value="Genomic_DNA"/>
</dbReference>
<keyword evidence="2" id="KW-1185">Reference proteome</keyword>
<protein>
    <submittedName>
        <fullName evidence="1">Uncharacterized protein</fullName>
    </submittedName>
</protein>
<comment type="caution">
    <text evidence="1">The sequence shown here is derived from an EMBL/GenBank/DDBJ whole genome shotgun (WGS) entry which is preliminary data.</text>
</comment>
<dbReference type="RefSeq" id="WP_114407447.1">
    <property type="nucleotide sequence ID" value="NZ_QOWE01000014.1"/>
</dbReference>
<proteinExistence type="predicted"/>
<organism evidence="1 2">
    <name type="scientific">Larkinella punicea</name>
    <dbReference type="NCBI Taxonomy" id="2315727"/>
    <lineage>
        <taxon>Bacteria</taxon>
        <taxon>Pseudomonadati</taxon>
        <taxon>Bacteroidota</taxon>
        <taxon>Cytophagia</taxon>
        <taxon>Cytophagales</taxon>
        <taxon>Spirosomataceae</taxon>
        <taxon>Larkinella</taxon>
    </lineage>
</organism>
<evidence type="ECO:0000313" key="1">
    <source>
        <dbReference type="EMBL" id="RCR68316.1"/>
    </source>
</evidence>
<sequence length="95" mass="10792">MKTNPGNPKRELLARILSGDTSAVKQAQSTTARRINYDDMTDQQLDRIIMRGGAPGLTDEQKERIFTPTPYPHYDFDKLTDDELNAIIKCSHEKV</sequence>
<dbReference type="OrthoDB" id="9925395at2"/>
<name>A0A368JMP3_9BACT</name>
<reference evidence="1 2" key="1">
    <citation type="submission" date="2018-07" db="EMBL/GenBank/DDBJ databases">
        <title>Genome analysis of Larkinella rosea.</title>
        <authorList>
            <person name="Zhou Z."/>
            <person name="Wang G."/>
        </authorList>
    </citation>
    <scope>NUCLEOTIDE SEQUENCE [LARGE SCALE GENOMIC DNA]</scope>
    <source>
        <strain evidence="2">zzj9</strain>
    </source>
</reference>
<accession>A0A368JMP3</accession>
<evidence type="ECO:0000313" key="2">
    <source>
        <dbReference type="Proteomes" id="UP000253383"/>
    </source>
</evidence>
<dbReference type="AlphaFoldDB" id="A0A368JMP3"/>
<dbReference type="Proteomes" id="UP000253383">
    <property type="component" value="Unassembled WGS sequence"/>
</dbReference>